<keyword evidence="3" id="KW-1185">Reference proteome</keyword>
<keyword evidence="1" id="KW-0732">Signal</keyword>
<proteinExistence type="predicted"/>
<dbReference type="RefSeq" id="WP_377339388.1">
    <property type="nucleotide sequence ID" value="NZ_JBHLUE010000011.1"/>
</dbReference>
<name>A0ABV6NXM5_9ACTN</name>
<evidence type="ECO:0000313" key="3">
    <source>
        <dbReference type="Proteomes" id="UP001589894"/>
    </source>
</evidence>
<dbReference type="EMBL" id="JBHLUE010000011">
    <property type="protein sequence ID" value="MFC0565529.1"/>
    <property type="molecule type" value="Genomic_DNA"/>
</dbReference>
<accession>A0ABV6NXM5</accession>
<reference evidence="2 3" key="1">
    <citation type="submission" date="2024-09" db="EMBL/GenBank/DDBJ databases">
        <authorList>
            <person name="Sun Q."/>
            <person name="Mori K."/>
        </authorList>
    </citation>
    <scope>NUCLEOTIDE SEQUENCE [LARGE SCALE GENOMIC DNA]</scope>
    <source>
        <strain evidence="2 3">TBRC 2205</strain>
    </source>
</reference>
<comment type="caution">
    <text evidence="2">The sequence shown here is derived from an EMBL/GenBank/DDBJ whole genome shotgun (WGS) entry which is preliminary data.</text>
</comment>
<sequence>MRLLAALAALPFRSALPLTAPAPAPALTALAPTAPALTALALTALAPALTAPAPALALTALAPAALALTALALGAPALTAPAPALALTALALTAPALTAPAARLTGQDPPPSRVRSVRAACRADVGGASGALSAETIDRPTPWPRRSFSACRFASPHARRRACSRRNCSCAGE</sequence>
<dbReference type="Proteomes" id="UP001589894">
    <property type="component" value="Unassembled WGS sequence"/>
</dbReference>
<protein>
    <submittedName>
        <fullName evidence="2">Uncharacterized protein</fullName>
    </submittedName>
</protein>
<feature type="chain" id="PRO_5046279535" evidence="1">
    <location>
        <begin position="21"/>
        <end position="173"/>
    </location>
</feature>
<organism evidence="2 3">
    <name type="scientific">Plantactinospora siamensis</name>
    <dbReference type="NCBI Taxonomy" id="555372"/>
    <lineage>
        <taxon>Bacteria</taxon>
        <taxon>Bacillati</taxon>
        <taxon>Actinomycetota</taxon>
        <taxon>Actinomycetes</taxon>
        <taxon>Micromonosporales</taxon>
        <taxon>Micromonosporaceae</taxon>
        <taxon>Plantactinospora</taxon>
    </lineage>
</organism>
<feature type="signal peptide" evidence="1">
    <location>
        <begin position="1"/>
        <end position="20"/>
    </location>
</feature>
<evidence type="ECO:0000256" key="1">
    <source>
        <dbReference type="SAM" id="SignalP"/>
    </source>
</evidence>
<gene>
    <name evidence="2" type="ORF">ACFFHU_15465</name>
</gene>
<evidence type="ECO:0000313" key="2">
    <source>
        <dbReference type="EMBL" id="MFC0565529.1"/>
    </source>
</evidence>